<dbReference type="HOGENOM" id="CLU_3200415_0_0_6"/>
<dbReference type="Proteomes" id="UP000032266">
    <property type="component" value="Chromosome"/>
</dbReference>
<dbReference type="KEGG" id="gsn:YC6258_03035"/>
<accession>A0A0C5VNU0</accession>
<reference evidence="2 3" key="1">
    <citation type="submission" date="2014-01" db="EMBL/GenBank/DDBJ databases">
        <title>Full genme sequencing of cellulolytic bacterium Gynuella sunshinyii YC6258T gen. nov., sp. nov.</title>
        <authorList>
            <person name="Khan H."/>
            <person name="Chung E.J."/>
            <person name="Chung Y.R."/>
        </authorList>
    </citation>
    <scope>NUCLEOTIDE SEQUENCE [LARGE SCALE GENOMIC DNA]</scope>
    <source>
        <strain evidence="2 3">YC6258</strain>
    </source>
</reference>
<dbReference type="RefSeq" id="WP_169748975.1">
    <property type="nucleotide sequence ID" value="NZ_CP007142.1"/>
</dbReference>
<organism evidence="2 3">
    <name type="scientific">Gynuella sunshinyii YC6258</name>
    <dbReference type="NCBI Taxonomy" id="1445510"/>
    <lineage>
        <taxon>Bacteria</taxon>
        <taxon>Pseudomonadati</taxon>
        <taxon>Pseudomonadota</taxon>
        <taxon>Gammaproteobacteria</taxon>
        <taxon>Oceanospirillales</taxon>
        <taxon>Saccharospirillaceae</taxon>
        <taxon>Gynuella</taxon>
    </lineage>
</organism>
<feature type="region of interest" description="Disordered" evidence="1">
    <location>
        <begin position="1"/>
        <end position="24"/>
    </location>
</feature>
<gene>
    <name evidence="2" type="ORF">YC6258_03035</name>
</gene>
<evidence type="ECO:0000256" key="1">
    <source>
        <dbReference type="SAM" id="MobiDB-lite"/>
    </source>
</evidence>
<name>A0A0C5VNU0_9GAMM</name>
<protein>
    <submittedName>
        <fullName evidence="2">Uncharacterized protein</fullName>
    </submittedName>
</protein>
<proteinExistence type="predicted"/>
<sequence length="45" mass="4758">MAIGAPRESSSAVGINGDQTDNSTFDDYQSTYAGAAYLFHRDLSG</sequence>
<dbReference type="EMBL" id="CP007142">
    <property type="protein sequence ID" value="AJQ95073.1"/>
    <property type="molecule type" value="Genomic_DNA"/>
</dbReference>
<dbReference type="AlphaFoldDB" id="A0A0C5VNU0"/>
<evidence type="ECO:0000313" key="3">
    <source>
        <dbReference type="Proteomes" id="UP000032266"/>
    </source>
</evidence>
<feature type="compositionally biased region" description="Polar residues" evidence="1">
    <location>
        <begin position="8"/>
        <end position="24"/>
    </location>
</feature>
<dbReference type="STRING" id="1445510.YC6258_03035"/>
<keyword evidence="3" id="KW-1185">Reference proteome</keyword>
<evidence type="ECO:0000313" key="2">
    <source>
        <dbReference type="EMBL" id="AJQ95073.1"/>
    </source>
</evidence>